<protein>
    <submittedName>
        <fullName evidence="2">Transposase</fullName>
    </submittedName>
</protein>
<evidence type="ECO:0000313" key="3">
    <source>
        <dbReference type="Proteomes" id="UP001597460"/>
    </source>
</evidence>
<evidence type="ECO:0000259" key="1">
    <source>
        <dbReference type="SMART" id="SM01321"/>
    </source>
</evidence>
<dbReference type="InterPro" id="IPR002686">
    <property type="entry name" value="Transposase_17"/>
</dbReference>
<dbReference type="EMBL" id="JBHULI010000025">
    <property type="protein sequence ID" value="MFD2533412.1"/>
    <property type="molecule type" value="Genomic_DNA"/>
</dbReference>
<dbReference type="RefSeq" id="WP_390303665.1">
    <property type="nucleotide sequence ID" value="NZ_JBHULI010000025.1"/>
</dbReference>
<feature type="domain" description="Transposase IS200-like" evidence="1">
    <location>
        <begin position="4"/>
        <end position="136"/>
    </location>
</feature>
<dbReference type="PANTHER" id="PTHR34322">
    <property type="entry name" value="TRANSPOSASE, Y1_TNP DOMAIN-CONTAINING"/>
    <property type="match status" value="1"/>
</dbReference>
<reference evidence="3" key="1">
    <citation type="journal article" date="2019" name="Int. J. Syst. Evol. Microbiol.">
        <title>The Global Catalogue of Microorganisms (GCM) 10K type strain sequencing project: providing services to taxonomists for standard genome sequencing and annotation.</title>
        <authorList>
            <consortium name="The Broad Institute Genomics Platform"/>
            <consortium name="The Broad Institute Genome Sequencing Center for Infectious Disease"/>
            <person name="Wu L."/>
            <person name="Ma J."/>
        </authorList>
    </citation>
    <scope>NUCLEOTIDE SEQUENCE [LARGE SCALE GENOMIC DNA]</scope>
    <source>
        <strain evidence="3">KCTC 52042</strain>
    </source>
</reference>
<keyword evidence="3" id="KW-1185">Reference proteome</keyword>
<proteinExistence type="predicted"/>
<organism evidence="2 3">
    <name type="scientific">Gracilimonas halophila</name>
    <dbReference type="NCBI Taxonomy" id="1834464"/>
    <lineage>
        <taxon>Bacteria</taxon>
        <taxon>Pseudomonadati</taxon>
        <taxon>Balneolota</taxon>
        <taxon>Balneolia</taxon>
        <taxon>Balneolales</taxon>
        <taxon>Balneolaceae</taxon>
        <taxon>Gracilimonas</taxon>
    </lineage>
</organism>
<evidence type="ECO:0000313" key="2">
    <source>
        <dbReference type="EMBL" id="MFD2533412.1"/>
    </source>
</evidence>
<dbReference type="SUPFAM" id="SSF143422">
    <property type="entry name" value="Transposase IS200-like"/>
    <property type="match status" value="1"/>
</dbReference>
<dbReference type="Gene3D" id="3.30.70.1290">
    <property type="entry name" value="Transposase IS200-like"/>
    <property type="match status" value="1"/>
</dbReference>
<dbReference type="Proteomes" id="UP001597460">
    <property type="component" value="Unassembled WGS sequence"/>
</dbReference>
<gene>
    <name evidence="2" type="ORF">ACFSVN_13235</name>
</gene>
<dbReference type="SMART" id="SM01321">
    <property type="entry name" value="Y1_Tnp"/>
    <property type="match status" value="1"/>
</dbReference>
<sequence length="201" mass="23753">MQFLPGHTYHVYNQGNNRVPIFYEREDYLLFIKKMRKALLPHSSILAWCLMPNHFHWLIQINSNYEVLYEEDQRARILNPLNKDIGSLLSSYSQTINRKINRSGSLFRKRTKAKSLIEDEANNNYGINCFIYIHQNPLRAGLVASMEEWQFSSFRDYAGFRNGTLCAKELTRDLFKLPEDVGKFYKFSQKTIPDNNIQKLF</sequence>
<dbReference type="PANTHER" id="PTHR34322:SF2">
    <property type="entry name" value="TRANSPOSASE IS200-LIKE DOMAIN-CONTAINING PROTEIN"/>
    <property type="match status" value="1"/>
</dbReference>
<dbReference type="InterPro" id="IPR036515">
    <property type="entry name" value="Transposase_17_sf"/>
</dbReference>
<accession>A0ABW5JPL0</accession>
<comment type="caution">
    <text evidence="2">The sequence shown here is derived from an EMBL/GenBank/DDBJ whole genome shotgun (WGS) entry which is preliminary data.</text>
</comment>
<name>A0ABW5JPL0_9BACT</name>